<reference evidence="2 3" key="1">
    <citation type="submission" date="2024-03" db="EMBL/GenBank/DDBJ databases">
        <authorList>
            <person name="Martinez-Hernandez J."/>
        </authorList>
    </citation>
    <scope>NUCLEOTIDE SEQUENCE [LARGE SCALE GENOMIC DNA]</scope>
</reference>
<protein>
    <submittedName>
        <fullName evidence="2">Uncharacterized protein</fullName>
    </submittedName>
</protein>
<dbReference type="AlphaFoldDB" id="A0AAV1WN71"/>
<name>A0AAV1WN71_LUPLU</name>
<feature type="region of interest" description="Disordered" evidence="1">
    <location>
        <begin position="145"/>
        <end position="164"/>
    </location>
</feature>
<evidence type="ECO:0000313" key="3">
    <source>
        <dbReference type="Proteomes" id="UP001497480"/>
    </source>
</evidence>
<organism evidence="2 3">
    <name type="scientific">Lupinus luteus</name>
    <name type="common">European yellow lupine</name>
    <dbReference type="NCBI Taxonomy" id="3873"/>
    <lineage>
        <taxon>Eukaryota</taxon>
        <taxon>Viridiplantae</taxon>
        <taxon>Streptophyta</taxon>
        <taxon>Embryophyta</taxon>
        <taxon>Tracheophyta</taxon>
        <taxon>Spermatophyta</taxon>
        <taxon>Magnoliopsida</taxon>
        <taxon>eudicotyledons</taxon>
        <taxon>Gunneridae</taxon>
        <taxon>Pentapetalae</taxon>
        <taxon>rosids</taxon>
        <taxon>fabids</taxon>
        <taxon>Fabales</taxon>
        <taxon>Fabaceae</taxon>
        <taxon>Papilionoideae</taxon>
        <taxon>50 kb inversion clade</taxon>
        <taxon>genistoids sensu lato</taxon>
        <taxon>core genistoids</taxon>
        <taxon>Genisteae</taxon>
        <taxon>Lupinus</taxon>
    </lineage>
</organism>
<gene>
    <name evidence="2" type="ORF">LLUT_LOCUS11920</name>
</gene>
<dbReference type="EMBL" id="CAXHTB010000008">
    <property type="protein sequence ID" value="CAL0310860.1"/>
    <property type="molecule type" value="Genomic_DNA"/>
</dbReference>
<sequence>MESKNLDCMSLATLFGKLHEHEMELAHLTMIEESDKSGISLKVTRFQEDQERDNSDYDSDEEDLTLVFEKFHKYLNKKGEIKNLKIKEANKSTKKGKIPKEDFTCFEYGKSRHMKQQCPSYFKKAESNSRKSKSKGVYIVWDTSKKDSTSSSSDDKEITKQKCA</sequence>
<keyword evidence="3" id="KW-1185">Reference proteome</keyword>
<dbReference type="Proteomes" id="UP001497480">
    <property type="component" value="Unassembled WGS sequence"/>
</dbReference>
<comment type="caution">
    <text evidence="2">The sequence shown here is derived from an EMBL/GenBank/DDBJ whole genome shotgun (WGS) entry which is preliminary data.</text>
</comment>
<accession>A0AAV1WN71</accession>
<proteinExistence type="predicted"/>
<evidence type="ECO:0000256" key="1">
    <source>
        <dbReference type="SAM" id="MobiDB-lite"/>
    </source>
</evidence>
<evidence type="ECO:0000313" key="2">
    <source>
        <dbReference type="EMBL" id="CAL0310860.1"/>
    </source>
</evidence>